<proteinExistence type="predicted"/>
<dbReference type="Proteomes" id="UP001548189">
    <property type="component" value="Unassembled WGS sequence"/>
</dbReference>
<accession>A0ABV2BPW4</accession>
<dbReference type="RefSeq" id="WP_353873530.1">
    <property type="nucleotide sequence ID" value="NZ_JBEVCJ010000002.1"/>
</dbReference>
<reference evidence="2 3" key="1">
    <citation type="submission" date="2024-06" db="EMBL/GenBank/DDBJ databases">
        <authorList>
            <person name="Li F."/>
        </authorList>
    </citation>
    <scope>NUCLEOTIDE SEQUENCE [LARGE SCALE GENOMIC DNA]</scope>
    <source>
        <strain evidence="2 3">GXAS 311</strain>
    </source>
</reference>
<organism evidence="2 3">
    <name type="scientific">Aliikangiella maris</name>
    <dbReference type="NCBI Taxonomy" id="3162458"/>
    <lineage>
        <taxon>Bacteria</taxon>
        <taxon>Pseudomonadati</taxon>
        <taxon>Pseudomonadota</taxon>
        <taxon>Gammaproteobacteria</taxon>
        <taxon>Oceanospirillales</taxon>
        <taxon>Pleioneaceae</taxon>
        <taxon>Aliikangiella</taxon>
    </lineage>
</organism>
<keyword evidence="1" id="KW-0812">Transmembrane</keyword>
<keyword evidence="1" id="KW-0472">Membrane</keyword>
<keyword evidence="1" id="KW-1133">Transmembrane helix</keyword>
<dbReference type="EMBL" id="JBEVCJ010000002">
    <property type="protein sequence ID" value="MET1253979.1"/>
    <property type="molecule type" value="Genomic_DNA"/>
</dbReference>
<sequence>MSTDNSILLKELAVQAFLLYIIFTGVVALLAHDQLIISANSQALTIFEAQSQGIASLTWELDHNPSKPLQANKVFVLKKKQAHLASEQAYALLELKSQLAHKPY</sequence>
<keyword evidence="3" id="KW-1185">Reference proteome</keyword>
<protein>
    <submittedName>
        <fullName evidence="2">Uncharacterized protein</fullName>
    </submittedName>
</protein>
<name>A0ABV2BPW4_9GAMM</name>
<evidence type="ECO:0000256" key="1">
    <source>
        <dbReference type="SAM" id="Phobius"/>
    </source>
</evidence>
<gene>
    <name evidence="2" type="ORF">ABVT43_02455</name>
</gene>
<evidence type="ECO:0000313" key="3">
    <source>
        <dbReference type="Proteomes" id="UP001548189"/>
    </source>
</evidence>
<comment type="caution">
    <text evidence="2">The sequence shown here is derived from an EMBL/GenBank/DDBJ whole genome shotgun (WGS) entry which is preliminary data.</text>
</comment>
<evidence type="ECO:0000313" key="2">
    <source>
        <dbReference type="EMBL" id="MET1253979.1"/>
    </source>
</evidence>
<feature type="transmembrane region" description="Helical" evidence="1">
    <location>
        <begin position="12"/>
        <end position="31"/>
    </location>
</feature>